<keyword evidence="2" id="KW-0274">FAD</keyword>
<dbReference type="OrthoDB" id="655030at2759"/>
<dbReference type="AlphaFoldDB" id="A0A9P5AV32"/>
<feature type="domain" description="FAD-binding" evidence="4">
    <location>
        <begin position="4"/>
        <end position="327"/>
    </location>
</feature>
<dbReference type="Pfam" id="PF01494">
    <property type="entry name" value="FAD_binding_3"/>
    <property type="match status" value="1"/>
</dbReference>
<evidence type="ECO:0000256" key="3">
    <source>
        <dbReference type="ARBA" id="ARBA00023002"/>
    </source>
</evidence>
<keyword evidence="6" id="KW-1185">Reference proteome</keyword>
<dbReference type="PRINTS" id="PR00420">
    <property type="entry name" value="RNGMNOXGNASE"/>
</dbReference>
<dbReference type="InterPro" id="IPR002938">
    <property type="entry name" value="FAD-bd"/>
</dbReference>
<proteinExistence type="predicted"/>
<dbReference type="Gene3D" id="3.50.50.60">
    <property type="entry name" value="FAD/NAD(P)-binding domain"/>
    <property type="match status" value="1"/>
</dbReference>
<comment type="caution">
    <text evidence="5">The sequence shown here is derived from an EMBL/GenBank/DDBJ whole genome shotgun (WGS) entry which is preliminary data.</text>
</comment>
<dbReference type="InterPro" id="IPR036188">
    <property type="entry name" value="FAD/NAD-bd_sf"/>
</dbReference>
<keyword evidence="1" id="KW-0285">Flavoprotein</keyword>
<reference evidence="5" key="2">
    <citation type="submission" date="2020-02" db="EMBL/GenBank/DDBJ databases">
        <title>Identification and distribution of gene clusters putatively required for synthesis of sphingolipid metabolism inhibitors in phylogenetically diverse species of the filamentous fungus Fusarium.</title>
        <authorList>
            <person name="Kim H.-S."/>
            <person name="Busman M."/>
            <person name="Brown D.W."/>
            <person name="Divon H."/>
            <person name="Uhlig S."/>
            <person name="Proctor R.H."/>
        </authorList>
    </citation>
    <scope>NUCLEOTIDE SEQUENCE</scope>
    <source>
        <strain evidence="5">NRRL 25174</strain>
    </source>
</reference>
<protein>
    <submittedName>
        <fullName evidence="5">Fad binding domain protein</fullName>
    </submittedName>
</protein>
<evidence type="ECO:0000313" key="6">
    <source>
        <dbReference type="Proteomes" id="UP000730481"/>
    </source>
</evidence>
<dbReference type="InterPro" id="IPR051704">
    <property type="entry name" value="FAD_aromatic-hydroxylase"/>
</dbReference>
<dbReference type="GO" id="GO:0071949">
    <property type="term" value="F:FAD binding"/>
    <property type="evidence" value="ECO:0007669"/>
    <property type="project" value="InterPro"/>
</dbReference>
<organism evidence="5 6">
    <name type="scientific">Fusarium beomiforme</name>
    <dbReference type="NCBI Taxonomy" id="44412"/>
    <lineage>
        <taxon>Eukaryota</taxon>
        <taxon>Fungi</taxon>
        <taxon>Dikarya</taxon>
        <taxon>Ascomycota</taxon>
        <taxon>Pezizomycotina</taxon>
        <taxon>Sordariomycetes</taxon>
        <taxon>Hypocreomycetidae</taxon>
        <taxon>Hypocreales</taxon>
        <taxon>Nectriaceae</taxon>
        <taxon>Fusarium</taxon>
        <taxon>Fusarium burgessii species complex</taxon>
    </lineage>
</organism>
<dbReference type="PANTHER" id="PTHR46865">
    <property type="entry name" value="OXIDOREDUCTASE-RELATED"/>
    <property type="match status" value="1"/>
</dbReference>
<evidence type="ECO:0000256" key="2">
    <source>
        <dbReference type="ARBA" id="ARBA00022827"/>
    </source>
</evidence>
<dbReference type="Proteomes" id="UP000730481">
    <property type="component" value="Unassembled WGS sequence"/>
</dbReference>
<evidence type="ECO:0000313" key="5">
    <source>
        <dbReference type="EMBL" id="KAF4345543.1"/>
    </source>
</evidence>
<dbReference type="SUPFAM" id="SSF51905">
    <property type="entry name" value="FAD/NAD(P)-binding domain"/>
    <property type="match status" value="1"/>
</dbReference>
<gene>
    <name evidence="5" type="ORF">FBEOM_493</name>
</gene>
<dbReference type="EMBL" id="PVQB02000025">
    <property type="protein sequence ID" value="KAF4345543.1"/>
    <property type="molecule type" value="Genomic_DNA"/>
</dbReference>
<reference evidence="5" key="1">
    <citation type="journal article" date="2017" name="Mycologia">
        <title>Fusarium algeriense, sp. nov., a novel toxigenic crown rot pathogen of durum wheat from Algeria is nested in the Fusarium burgessii species complex.</title>
        <authorList>
            <person name="Laraba I."/>
            <person name="Keddad A."/>
            <person name="Boureghda H."/>
            <person name="Abdallah N."/>
            <person name="Vaughan M.M."/>
            <person name="Proctor R.H."/>
            <person name="Busman M."/>
            <person name="O'Donnell K."/>
        </authorList>
    </citation>
    <scope>NUCLEOTIDE SEQUENCE</scope>
    <source>
        <strain evidence="5">NRRL 25174</strain>
    </source>
</reference>
<dbReference type="PANTHER" id="PTHR46865:SF7">
    <property type="entry name" value="MONOOXYGENASE, PUTATIVE (AFU_ORTHOLOGUE AFUA_8G07040)-RELATED"/>
    <property type="match status" value="1"/>
</dbReference>
<dbReference type="GO" id="GO:0016491">
    <property type="term" value="F:oxidoreductase activity"/>
    <property type="evidence" value="ECO:0007669"/>
    <property type="project" value="UniProtKB-KW"/>
</dbReference>
<evidence type="ECO:0000259" key="4">
    <source>
        <dbReference type="Pfam" id="PF01494"/>
    </source>
</evidence>
<sequence length="422" mass="47578">MTRLKIIICGAGIASASLAFWLSQHHDVTIVERHPDLRSTGLQIDIRGRGIDVLKRMGLEADFRARSVKEEGLEFVNRNGKVIAYFPVNKSGQGLQSFTTDFEIMRGDLIKLLYDNIKDRVQLVFGTTVEGYEELDNSVEVRLSNGQKERYDILVGADGQWSRTRKQMLGPGARDPINFLGVYVAYFTIPRHIKDGETYNGTAYIAPGKQLLFTRRHNAETVQAYLIGQAEHERVMAARQAGVEQEKAIFAELFRSSGWRSEELVTEMLESKDFYCEHMGVVRSDRWTKGRVALVGDAAYCPTATTGMGTTSSLVGAYVLAGEIQDHVSRLGNTKEAITKALNGYEQRFRPFMDTVQHGIEKDKTYWHKMPQGSITLALLNLFLAIASFFRLDVLAKNIMKEDTGSWTLPDYKGMDLRQEKK</sequence>
<name>A0A9P5AV32_9HYPO</name>
<evidence type="ECO:0000256" key="1">
    <source>
        <dbReference type="ARBA" id="ARBA00022630"/>
    </source>
</evidence>
<keyword evidence="3" id="KW-0560">Oxidoreductase</keyword>
<accession>A0A9P5AV32</accession>